<dbReference type="AlphaFoldDB" id="A0A150KLG6"/>
<dbReference type="EMBL" id="LQYN01000101">
    <property type="protein sequence ID" value="KYC94377.1"/>
    <property type="molecule type" value="Genomic_DNA"/>
</dbReference>
<protein>
    <submittedName>
        <fullName evidence="1">Uncharacterized protein</fullName>
    </submittedName>
</protein>
<keyword evidence="2" id="KW-1185">Reference proteome</keyword>
<accession>A0A150KLG6</accession>
<name>A0A150KLG6_9BACI</name>
<dbReference type="STRING" id="46224.B4102_3598"/>
<reference evidence="1 2" key="1">
    <citation type="submission" date="2016-01" db="EMBL/GenBank/DDBJ databases">
        <title>Genome Sequences of Twelve Sporeforming Bacillus Species Isolated from Foods.</title>
        <authorList>
            <person name="Berendsen E.M."/>
            <person name="Wells-Bennik M.H."/>
            <person name="Krawcyk A.O."/>
            <person name="De Jong A."/>
            <person name="Holsappel S."/>
            <person name="Eijlander R.T."/>
            <person name="Kuipers O.P."/>
        </authorList>
    </citation>
    <scope>NUCLEOTIDE SEQUENCE [LARGE SCALE GENOMIC DNA]</scope>
    <source>
        <strain evidence="1 2">B4102</strain>
    </source>
</reference>
<dbReference type="RefSeq" id="WP_066234794.1">
    <property type="nucleotide sequence ID" value="NZ_LQYN01000101.1"/>
</dbReference>
<dbReference type="OrthoDB" id="1918216at2"/>
<organism evidence="1 2">
    <name type="scientific">Heyndrickxia sporothermodurans</name>
    <dbReference type="NCBI Taxonomy" id="46224"/>
    <lineage>
        <taxon>Bacteria</taxon>
        <taxon>Bacillati</taxon>
        <taxon>Bacillota</taxon>
        <taxon>Bacilli</taxon>
        <taxon>Bacillales</taxon>
        <taxon>Bacillaceae</taxon>
        <taxon>Heyndrickxia</taxon>
    </lineage>
</organism>
<gene>
    <name evidence="1" type="ORF">B4102_3598</name>
</gene>
<proteinExistence type="predicted"/>
<dbReference type="Proteomes" id="UP000075666">
    <property type="component" value="Unassembled WGS sequence"/>
</dbReference>
<evidence type="ECO:0000313" key="1">
    <source>
        <dbReference type="EMBL" id="KYC94377.1"/>
    </source>
</evidence>
<dbReference type="PATRIC" id="fig|46224.3.peg.277"/>
<comment type="caution">
    <text evidence="1">The sequence shown here is derived from an EMBL/GenBank/DDBJ whole genome shotgun (WGS) entry which is preliminary data.</text>
</comment>
<evidence type="ECO:0000313" key="2">
    <source>
        <dbReference type="Proteomes" id="UP000075666"/>
    </source>
</evidence>
<sequence>MSKPKIKCICDKCSKEIVVKQTKKKLYTDGEKGKVYVHYFVCPHCLEKYPFHAESDEINKLTKRQQVLRKKIPKTIEVEEIDELHQEMDDNARQIKALQNEYKLLFKLDNDG</sequence>